<evidence type="ECO:0000313" key="2">
    <source>
        <dbReference type="EMBL" id="MFC6152680.1"/>
    </source>
</evidence>
<keyword evidence="1" id="KW-0812">Transmembrane</keyword>
<dbReference type="Pfam" id="PF14155">
    <property type="entry name" value="DUF4307"/>
    <property type="match status" value="1"/>
</dbReference>
<dbReference type="InterPro" id="IPR025443">
    <property type="entry name" value="DUF4307"/>
</dbReference>
<name>A0ABW1QVN5_9ACTN</name>
<sequence length="132" mass="14420">MSTPTDLKARYGAPSPVLRQVGRGAVLVLGVVFVGWVLWAAAFHATPPVKSELFSFDVNDEHSVTVVLDVTLADGVDDADCLVRAQSEDKSVVGEISFTPIQGRQEIEMRTDRRATAVEVLGCRTPDEPRRR</sequence>
<keyword evidence="3" id="KW-1185">Reference proteome</keyword>
<protein>
    <submittedName>
        <fullName evidence="2">DUF4307 domain-containing protein</fullName>
    </submittedName>
</protein>
<organism evidence="2 3">
    <name type="scientific">Nocardioides yefusunii</name>
    <dbReference type="NCBI Taxonomy" id="2500546"/>
    <lineage>
        <taxon>Bacteria</taxon>
        <taxon>Bacillati</taxon>
        <taxon>Actinomycetota</taxon>
        <taxon>Actinomycetes</taxon>
        <taxon>Propionibacteriales</taxon>
        <taxon>Nocardioidaceae</taxon>
        <taxon>Nocardioides</taxon>
    </lineage>
</organism>
<proteinExistence type="predicted"/>
<reference evidence="3" key="1">
    <citation type="journal article" date="2019" name="Int. J. Syst. Evol. Microbiol.">
        <title>The Global Catalogue of Microorganisms (GCM) 10K type strain sequencing project: providing services to taxonomists for standard genome sequencing and annotation.</title>
        <authorList>
            <consortium name="The Broad Institute Genomics Platform"/>
            <consortium name="The Broad Institute Genome Sequencing Center for Infectious Disease"/>
            <person name="Wu L."/>
            <person name="Ma J."/>
        </authorList>
    </citation>
    <scope>NUCLEOTIDE SEQUENCE [LARGE SCALE GENOMIC DNA]</scope>
    <source>
        <strain evidence="3">DFY28</strain>
    </source>
</reference>
<evidence type="ECO:0000313" key="3">
    <source>
        <dbReference type="Proteomes" id="UP001596098"/>
    </source>
</evidence>
<comment type="caution">
    <text evidence="2">The sequence shown here is derived from an EMBL/GenBank/DDBJ whole genome shotgun (WGS) entry which is preliminary data.</text>
</comment>
<accession>A0ABW1QVN5</accession>
<evidence type="ECO:0000256" key="1">
    <source>
        <dbReference type="SAM" id="Phobius"/>
    </source>
</evidence>
<gene>
    <name evidence="2" type="ORF">ACFPWU_03245</name>
</gene>
<keyword evidence="1" id="KW-1133">Transmembrane helix</keyword>
<dbReference type="Proteomes" id="UP001596098">
    <property type="component" value="Unassembled WGS sequence"/>
</dbReference>
<dbReference type="RefSeq" id="WP_164878639.1">
    <property type="nucleotide sequence ID" value="NZ_CP034929.1"/>
</dbReference>
<dbReference type="EMBL" id="JBHSQI010000002">
    <property type="protein sequence ID" value="MFC6152680.1"/>
    <property type="molecule type" value="Genomic_DNA"/>
</dbReference>
<keyword evidence="1" id="KW-0472">Membrane</keyword>
<feature type="transmembrane region" description="Helical" evidence="1">
    <location>
        <begin position="21"/>
        <end position="42"/>
    </location>
</feature>